<feature type="compositionally biased region" description="Low complexity" evidence="1">
    <location>
        <begin position="382"/>
        <end position="397"/>
    </location>
</feature>
<feature type="region of interest" description="Disordered" evidence="1">
    <location>
        <begin position="286"/>
        <end position="317"/>
    </location>
</feature>
<feature type="region of interest" description="Disordered" evidence="1">
    <location>
        <begin position="349"/>
        <end position="368"/>
    </location>
</feature>
<feature type="compositionally biased region" description="Basic and acidic residues" evidence="1">
    <location>
        <begin position="294"/>
        <end position="310"/>
    </location>
</feature>
<feature type="compositionally biased region" description="Low complexity" evidence="1">
    <location>
        <begin position="635"/>
        <end position="663"/>
    </location>
</feature>
<feature type="region of interest" description="Disordered" evidence="1">
    <location>
        <begin position="589"/>
        <end position="777"/>
    </location>
</feature>
<feature type="region of interest" description="Disordered" evidence="1">
    <location>
        <begin position="178"/>
        <end position="232"/>
    </location>
</feature>
<keyword evidence="3" id="KW-1185">Reference proteome</keyword>
<dbReference type="EMBL" id="JABMIG020000026">
    <property type="protein sequence ID" value="KAL3801544.1"/>
    <property type="molecule type" value="Genomic_DNA"/>
</dbReference>
<feature type="compositionally biased region" description="Basic and acidic residues" evidence="1">
    <location>
        <begin position="499"/>
        <end position="568"/>
    </location>
</feature>
<proteinExistence type="predicted"/>
<dbReference type="AlphaFoldDB" id="A0ABD3QMZ4"/>
<evidence type="ECO:0000256" key="1">
    <source>
        <dbReference type="SAM" id="MobiDB-lite"/>
    </source>
</evidence>
<accession>A0ABD3QMZ4</accession>
<feature type="region of interest" description="Disordered" evidence="1">
    <location>
        <begin position="495"/>
        <end position="568"/>
    </location>
</feature>
<reference evidence="2 3" key="1">
    <citation type="journal article" date="2020" name="G3 (Bethesda)">
        <title>Improved Reference Genome for Cyclotella cryptica CCMP332, a Model for Cell Wall Morphogenesis, Salinity Adaptation, and Lipid Production in Diatoms (Bacillariophyta).</title>
        <authorList>
            <person name="Roberts W.R."/>
            <person name="Downey K.M."/>
            <person name="Ruck E.C."/>
            <person name="Traller J.C."/>
            <person name="Alverson A.J."/>
        </authorList>
    </citation>
    <scope>NUCLEOTIDE SEQUENCE [LARGE SCALE GENOMIC DNA]</scope>
    <source>
        <strain evidence="2 3">CCMP332</strain>
    </source>
</reference>
<feature type="compositionally biased region" description="Basic and acidic residues" evidence="1">
    <location>
        <begin position="401"/>
        <end position="433"/>
    </location>
</feature>
<feature type="compositionally biased region" description="Basic and acidic residues" evidence="1">
    <location>
        <begin position="748"/>
        <end position="767"/>
    </location>
</feature>
<evidence type="ECO:0000313" key="3">
    <source>
        <dbReference type="Proteomes" id="UP001516023"/>
    </source>
</evidence>
<sequence length="777" mass="87096">MRLMDVGNQFCDYLSSTVDYNIVVLHHPVAVVDASPCRVSRDLSLRMGIRSFIKNRILRRDGDSERNDDSKTTASEDIDLRTVLQNPNSSGLMESPLSSLYEVDDSAGVTPVDGKDVNASTDRMTSEGVSRRKRNKAVDVILTHDMKQRLQEDAKDRIRRVQAGSMTEEEKLSFLNTALTRTLPPKKPRGPPIRQKIPGLEDEDSDGKAAEKRGSSSSNNKGGGSSKTDNLWSAITRKGTSHIAKSTRGKSDYVPVSSMILDGKLRNEEAKRQWIDSITNPDRFASFSSIQRESTSEERSVNEITSKIDEDQSDDDIVDNLTENKFTEVEDEAKAGEQDFNEMKRRITEDQKLLLNKPKTEKPGEKSVREALESILSMASRSNGDTGTTVSSSSNSTQGVKNDDLAARLEKAAVEQENRESENRAAAEKKRMEQQQALLELQKEREANFLRQEAERMEEARGATSIKGTGKKAAERAKLEAAVAKQDEYWANQLKKQQAKREASMPVQERRRSEECDIIKATESEEMFERDVAKDAKREQIREEERMRESKHEGEILREAQEEKLRDRELTRDIIDESVAKVSRTVVKPSAGDVSASAFVQEQRKKKEELDRLAEVQRQRLKMLNSPLSTQHNAPTRSSTPRPLPSVKTPPVRPTPKVSPSSRDMTLSSLTMKKNTQPSQSKDTITPKPSMSDSAMSPAKRPLKKPVRQQLPITRQYDNDDEDDDNLMKGGGSGLTVADALNQQRNDGGGDKSSESKKALNAEDRAKQWGIDMSRFK</sequence>
<dbReference type="Proteomes" id="UP001516023">
    <property type="component" value="Unassembled WGS sequence"/>
</dbReference>
<feature type="region of interest" description="Disordered" evidence="1">
    <location>
        <begin position="108"/>
        <end position="132"/>
    </location>
</feature>
<gene>
    <name evidence="2" type="ORF">HJC23_000982</name>
</gene>
<evidence type="ECO:0000313" key="2">
    <source>
        <dbReference type="EMBL" id="KAL3801544.1"/>
    </source>
</evidence>
<feature type="compositionally biased region" description="Basic and acidic residues" evidence="1">
    <location>
        <begin position="602"/>
        <end position="618"/>
    </location>
</feature>
<organism evidence="2 3">
    <name type="scientific">Cyclotella cryptica</name>
    <dbReference type="NCBI Taxonomy" id="29204"/>
    <lineage>
        <taxon>Eukaryota</taxon>
        <taxon>Sar</taxon>
        <taxon>Stramenopiles</taxon>
        <taxon>Ochrophyta</taxon>
        <taxon>Bacillariophyta</taxon>
        <taxon>Coscinodiscophyceae</taxon>
        <taxon>Thalassiosirophycidae</taxon>
        <taxon>Stephanodiscales</taxon>
        <taxon>Stephanodiscaceae</taxon>
        <taxon>Cyclotella</taxon>
    </lineage>
</organism>
<comment type="caution">
    <text evidence="2">The sequence shown here is derived from an EMBL/GenBank/DDBJ whole genome shotgun (WGS) entry which is preliminary data.</text>
</comment>
<feature type="compositionally biased region" description="Polar residues" evidence="1">
    <location>
        <begin position="664"/>
        <end position="695"/>
    </location>
</feature>
<feature type="region of interest" description="Disordered" evidence="1">
    <location>
        <begin position="374"/>
        <end position="444"/>
    </location>
</feature>
<name>A0ABD3QMZ4_9STRA</name>
<protein>
    <submittedName>
        <fullName evidence="2">Uncharacterized protein</fullName>
    </submittedName>
</protein>